<feature type="transmembrane region" description="Helical" evidence="1">
    <location>
        <begin position="48"/>
        <end position="69"/>
    </location>
</feature>
<dbReference type="RefSeq" id="WP_015181467.1">
    <property type="nucleotide sequence ID" value="NC_019738.1"/>
</dbReference>
<evidence type="ECO:0000259" key="2">
    <source>
        <dbReference type="Pfam" id="PF09925"/>
    </source>
</evidence>
<dbReference type="eggNOG" id="COG4872">
    <property type="taxonomic scope" value="Bacteria"/>
</dbReference>
<evidence type="ECO:0000256" key="1">
    <source>
        <dbReference type="SAM" id="Phobius"/>
    </source>
</evidence>
<feature type="transmembrane region" description="Helical" evidence="1">
    <location>
        <begin position="316"/>
        <end position="333"/>
    </location>
</feature>
<keyword evidence="1" id="KW-0472">Membrane</keyword>
<dbReference type="AlphaFoldDB" id="K9WA97"/>
<feature type="transmembrane region" description="Helical" evidence="1">
    <location>
        <begin position="245"/>
        <end position="263"/>
    </location>
</feature>
<feature type="transmembrane region" description="Helical" evidence="1">
    <location>
        <begin position="162"/>
        <end position="180"/>
    </location>
</feature>
<dbReference type="EMBL" id="CP003630">
    <property type="protein sequence ID" value="AFZ17310.1"/>
    <property type="molecule type" value="Genomic_DNA"/>
</dbReference>
<dbReference type="OrthoDB" id="416867at2"/>
<accession>K9WA97</accession>
<sequence length="455" mass="51495">MLSEKFRRQLRQEVEQWRTEELIDDFLYQQLSQRYRFSEIEASARNRFIIILLGLGSVLLGLAIITFVAANWQAWSRGLKVTLLLSGFVGINTVGFYLWRRPTEGWQRRLGQGLLLLGAMVLGANMALMSQMFHQSGLLYQLYLVWGLGVLAMAYCLRLTLLGMLSALLIGLGYLTYLWGPSEFGTLDEFSWLRLMVQYMPVLAGLLFIPLAYWCRSRWLFRIGAIAMVFSLETSLIRLDVIGSSGWMAAIACALPPALLWAYSDSQWKIPPTAESFDGIARTLAVTFLSLLFYVLSFLGIWNTPSGLSADVSSNLPFPLQVDILLLSSFTLWEWGRLLLLRRVNLTTSLVAGMIVLSAFVPYWHLSVSRSPAVAVLIFNLLLFLLAVGLIRKGLAQGERRLFWGGMVLLTLQIFSRMLEYNTDLLFKSFVLLLCGLGVIAAGLWFERYVRTMRS</sequence>
<feature type="transmembrane region" description="Helical" evidence="1">
    <location>
        <begin position="345"/>
        <end position="366"/>
    </location>
</feature>
<dbReference type="HOGENOM" id="CLU_026976_0_0_3"/>
<keyword evidence="4" id="KW-1185">Reference proteome</keyword>
<dbReference type="KEGG" id="mic:Mic7113_1432"/>
<gene>
    <name evidence="3" type="ORF">Mic7113_1432</name>
</gene>
<feature type="transmembrane region" description="Helical" evidence="1">
    <location>
        <begin position="284"/>
        <end position="304"/>
    </location>
</feature>
<dbReference type="InterPro" id="IPR018677">
    <property type="entry name" value="DUF2157"/>
</dbReference>
<feature type="transmembrane region" description="Helical" evidence="1">
    <location>
        <begin position="372"/>
        <end position="390"/>
    </location>
</feature>
<feature type="transmembrane region" description="Helical" evidence="1">
    <location>
        <begin position="138"/>
        <end position="157"/>
    </location>
</feature>
<feature type="domain" description="DUF2157" evidence="2">
    <location>
        <begin position="15"/>
        <end position="162"/>
    </location>
</feature>
<dbReference type="STRING" id="1173027.Mic7113_1432"/>
<keyword evidence="1" id="KW-0812">Transmembrane</keyword>
<dbReference type="PATRIC" id="fig|1173027.3.peg.1590"/>
<dbReference type="Pfam" id="PF09925">
    <property type="entry name" value="DUF2157"/>
    <property type="match status" value="1"/>
</dbReference>
<feature type="transmembrane region" description="Helical" evidence="1">
    <location>
        <begin position="111"/>
        <end position="132"/>
    </location>
</feature>
<feature type="transmembrane region" description="Helical" evidence="1">
    <location>
        <begin position="81"/>
        <end position="99"/>
    </location>
</feature>
<feature type="transmembrane region" description="Helical" evidence="1">
    <location>
        <begin position="192"/>
        <end position="212"/>
    </location>
</feature>
<evidence type="ECO:0000313" key="4">
    <source>
        <dbReference type="Proteomes" id="UP000010471"/>
    </source>
</evidence>
<name>K9WA97_9CYAN</name>
<feature type="transmembrane region" description="Helical" evidence="1">
    <location>
        <begin position="425"/>
        <end position="446"/>
    </location>
</feature>
<evidence type="ECO:0000313" key="3">
    <source>
        <dbReference type="EMBL" id="AFZ17310.1"/>
    </source>
</evidence>
<reference evidence="3 4" key="1">
    <citation type="submission" date="2012-06" db="EMBL/GenBank/DDBJ databases">
        <title>Finished chromosome of genome of Microcoleus sp. PCC 7113.</title>
        <authorList>
            <consortium name="US DOE Joint Genome Institute"/>
            <person name="Gugger M."/>
            <person name="Coursin T."/>
            <person name="Rippka R."/>
            <person name="Tandeau De Marsac N."/>
            <person name="Huntemann M."/>
            <person name="Wei C.-L."/>
            <person name="Han J."/>
            <person name="Detter J.C."/>
            <person name="Han C."/>
            <person name="Tapia R."/>
            <person name="Chen A."/>
            <person name="Kyrpides N."/>
            <person name="Mavromatis K."/>
            <person name="Markowitz V."/>
            <person name="Szeto E."/>
            <person name="Ivanova N."/>
            <person name="Pagani I."/>
            <person name="Pati A."/>
            <person name="Goodwin L."/>
            <person name="Nordberg H.P."/>
            <person name="Cantor M.N."/>
            <person name="Hua S.X."/>
            <person name="Woyke T."/>
            <person name="Kerfeld C.A."/>
        </authorList>
    </citation>
    <scope>NUCLEOTIDE SEQUENCE [LARGE SCALE GENOMIC DNA]</scope>
    <source>
        <strain evidence="3 4">PCC 7113</strain>
    </source>
</reference>
<feature type="transmembrane region" description="Helical" evidence="1">
    <location>
        <begin position="219"/>
        <end position="239"/>
    </location>
</feature>
<proteinExistence type="predicted"/>
<protein>
    <submittedName>
        <fullName evidence="3">Putative membrane protein</fullName>
    </submittedName>
</protein>
<organism evidence="3 4">
    <name type="scientific">Allocoleopsis franciscana PCC 7113</name>
    <dbReference type="NCBI Taxonomy" id="1173027"/>
    <lineage>
        <taxon>Bacteria</taxon>
        <taxon>Bacillati</taxon>
        <taxon>Cyanobacteriota</taxon>
        <taxon>Cyanophyceae</taxon>
        <taxon>Coleofasciculales</taxon>
        <taxon>Coleofasciculaceae</taxon>
        <taxon>Allocoleopsis</taxon>
        <taxon>Allocoleopsis franciscana</taxon>
    </lineage>
</organism>
<keyword evidence="1" id="KW-1133">Transmembrane helix</keyword>
<feature type="transmembrane region" description="Helical" evidence="1">
    <location>
        <begin position="402"/>
        <end position="419"/>
    </location>
</feature>
<dbReference type="Proteomes" id="UP000010471">
    <property type="component" value="Chromosome"/>
</dbReference>